<dbReference type="RefSeq" id="WP_271189839.1">
    <property type="nucleotide sequence ID" value="NZ_BAAAXA010000001.1"/>
</dbReference>
<keyword evidence="2" id="KW-1185">Reference proteome</keyword>
<reference evidence="1" key="1">
    <citation type="journal article" date="2014" name="Int. J. Syst. Evol. Microbiol.">
        <title>Complete genome sequence of Corynebacterium casei LMG S-19264T (=DSM 44701T), isolated from a smear-ripened cheese.</title>
        <authorList>
            <consortium name="US DOE Joint Genome Institute (JGI-PGF)"/>
            <person name="Walter F."/>
            <person name="Albersmeier A."/>
            <person name="Kalinowski J."/>
            <person name="Ruckert C."/>
        </authorList>
    </citation>
    <scope>NUCLEOTIDE SEQUENCE</scope>
    <source>
        <strain evidence="1">VKM Ac-1321</strain>
    </source>
</reference>
<reference evidence="1" key="2">
    <citation type="submission" date="2023-01" db="EMBL/GenBank/DDBJ databases">
        <authorList>
            <person name="Sun Q."/>
            <person name="Evtushenko L."/>
        </authorList>
    </citation>
    <scope>NUCLEOTIDE SEQUENCE</scope>
    <source>
        <strain evidence="1">VKM Ac-1321</strain>
    </source>
</reference>
<protein>
    <submittedName>
        <fullName evidence="1">Uncharacterized protein</fullName>
    </submittedName>
</protein>
<comment type="caution">
    <text evidence="1">The sequence shown here is derived from an EMBL/GenBank/DDBJ whole genome shotgun (WGS) entry which is preliminary data.</text>
</comment>
<name>A0A9W6KNQ3_9ACTN</name>
<evidence type="ECO:0000313" key="2">
    <source>
        <dbReference type="Proteomes" id="UP001143480"/>
    </source>
</evidence>
<dbReference type="Proteomes" id="UP001143480">
    <property type="component" value="Unassembled WGS sequence"/>
</dbReference>
<sequence>MSMTTLAPHPTATPDFGKELAFTVVSRWHRKLSANPTAKRSHWRTKTVYFDAVASLVATGSANQLTWKSIVDAAAPHGSRSTFYEVAGAHARHPLVEAFIGEGHTDSIQVALEYRRSDAVAQLLDETKVWSYWSFRERMVKDISAAGPLSPEALEAHVCDSLTRWSRANQPLAAALGHTPPICAVEDLMLIRKGRITAVRAVAQLTDHLRRTM</sequence>
<dbReference type="EMBL" id="BSFP01000057">
    <property type="protein sequence ID" value="GLL05401.1"/>
    <property type="molecule type" value="Genomic_DNA"/>
</dbReference>
<evidence type="ECO:0000313" key="1">
    <source>
        <dbReference type="EMBL" id="GLL05401.1"/>
    </source>
</evidence>
<accession>A0A9W6KNQ3</accession>
<proteinExistence type="predicted"/>
<dbReference type="AlphaFoldDB" id="A0A9W6KNQ3"/>
<organism evidence="1 2">
    <name type="scientific">Dactylosporangium matsuzakiense</name>
    <dbReference type="NCBI Taxonomy" id="53360"/>
    <lineage>
        <taxon>Bacteria</taxon>
        <taxon>Bacillati</taxon>
        <taxon>Actinomycetota</taxon>
        <taxon>Actinomycetes</taxon>
        <taxon>Micromonosporales</taxon>
        <taxon>Micromonosporaceae</taxon>
        <taxon>Dactylosporangium</taxon>
    </lineage>
</organism>
<gene>
    <name evidence="1" type="ORF">GCM10017581_071480</name>
</gene>